<protein>
    <recommendedName>
        <fullName evidence="3">Branched-chain amino acid transport protein AzlD</fullName>
    </recommendedName>
</protein>
<gene>
    <name evidence="2" type="ORF">CARN2_4226</name>
</gene>
<dbReference type="AlphaFoldDB" id="E6PUY7"/>
<dbReference type="Pfam" id="PF05437">
    <property type="entry name" value="AzlD"/>
    <property type="match status" value="1"/>
</dbReference>
<dbReference type="InterPro" id="IPR008407">
    <property type="entry name" value="Brnchd-chn_aa_trnsp_AzlD"/>
</dbReference>
<feature type="transmembrane region" description="Helical" evidence="1">
    <location>
        <begin position="77"/>
        <end position="103"/>
    </location>
</feature>
<evidence type="ECO:0008006" key="3">
    <source>
        <dbReference type="Google" id="ProtNLM"/>
    </source>
</evidence>
<proteinExistence type="predicted"/>
<keyword evidence="1" id="KW-1133">Transmembrane helix</keyword>
<sequence>MNATLWVVIGGMAAVTFTIRYALFGLGSRLRFSPRVRQALRHVPVAVLTAIVAPMVLLPDGQHWDLSWRNPWLAGALASALLVLGTRRLLAAIAGGLAVYLLWRWGFDAT</sequence>
<feature type="transmembrane region" description="Helical" evidence="1">
    <location>
        <begin position="6"/>
        <end position="27"/>
    </location>
</feature>
<keyword evidence="1" id="KW-0812">Transmembrane</keyword>
<feature type="transmembrane region" description="Helical" evidence="1">
    <location>
        <begin position="39"/>
        <end position="57"/>
    </location>
</feature>
<comment type="caution">
    <text evidence="2">The sequence shown here is derived from an EMBL/GenBank/DDBJ whole genome shotgun (WGS) entry which is preliminary data.</text>
</comment>
<evidence type="ECO:0000313" key="2">
    <source>
        <dbReference type="EMBL" id="CBH98744.1"/>
    </source>
</evidence>
<reference evidence="2" key="1">
    <citation type="submission" date="2009-10" db="EMBL/GenBank/DDBJ databases">
        <title>Diversity of trophic interactions inside an arsenic-rich microbial ecosystem.</title>
        <authorList>
            <person name="Bertin P.N."/>
            <person name="Heinrich-Salmeron A."/>
            <person name="Pelletier E."/>
            <person name="Goulhen-Chollet F."/>
            <person name="Arsene-Ploetze F."/>
            <person name="Gallien S."/>
            <person name="Calteau A."/>
            <person name="Vallenet D."/>
            <person name="Casiot C."/>
            <person name="Chane-Woon-Ming B."/>
            <person name="Giloteaux L."/>
            <person name="Barakat M."/>
            <person name="Bonnefoy V."/>
            <person name="Bruneel O."/>
            <person name="Chandler M."/>
            <person name="Cleiss J."/>
            <person name="Duran R."/>
            <person name="Elbaz-Poulichet F."/>
            <person name="Fonknechten N."/>
            <person name="Lauga B."/>
            <person name="Mornico D."/>
            <person name="Ortet P."/>
            <person name="Schaeffer C."/>
            <person name="Siguier P."/>
            <person name="Alexander Thil Smith A."/>
            <person name="Van Dorsselaer A."/>
            <person name="Weissenbach J."/>
            <person name="Medigue C."/>
            <person name="Le Paslier D."/>
        </authorList>
    </citation>
    <scope>NUCLEOTIDE SEQUENCE</scope>
</reference>
<evidence type="ECO:0000256" key="1">
    <source>
        <dbReference type="SAM" id="Phobius"/>
    </source>
</evidence>
<name>E6PUY7_9ZZZZ</name>
<keyword evidence="1" id="KW-0472">Membrane</keyword>
<dbReference type="EMBL" id="CABM01000060">
    <property type="protein sequence ID" value="CBH98744.1"/>
    <property type="molecule type" value="Genomic_DNA"/>
</dbReference>
<accession>E6PUY7</accession>
<organism evidence="2">
    <name type="scientific">mine drainage metagenome</name>
    <dbReference type="NCBI Taxonomy" id="410659"/>
    <lineage>
        <taxon>unclassified sequences</taxon>
        <taxon>metagenomes</taxon>
        <taxon>ecological metagenomes</taxon>
    </lineage>
</organism>